<dbReference type="Proteomes" id="UP000015104">
    <property type="component" value="Unassembled WGS sequence"/>
</dbReference>
<organism evidence="3 4">
    <name type="scientific">Tetranychus urticae</name>
    <name type="common">Two-spotted spider mite</name>
    <dbReference type="NCBI Taxonomy" id="32264"/>
    <lineage>
        <taxon>Eukaryota</taxon>
        <taxon>Metazoa</taxon>
        <taxon>Ecdysozoa</taxon>
        <taxon>Arthropoda</taxon>
        <taxon>Chelicerata</taxon>
        <taxon>Arachnida</taxon>
        <taxon>Acari</taxon>
        <taxon>Acariformes</taxon>
        <taxon>Trombidiformes</taxon>
        <taxon>Prostigmata</taxon>
        <taxon>Eleutherengona</taxon>
        <taxon>Raphignathae</taxon>
        <taxon>Tetranychoidea</taxon>
        <taxon>Tetranychidae</taxon>
        <taxon>Tetranychus</taxon>
    </lineage>
</organism>
<keyword evidence="2" id="KW-0812">Transmembrane</keyword>
<keyword evidence="2" id="KW-0472">Membrane</keyword>
<evidence type="ECO:0000256" key="1">
    <source>
        <dbReference type="ARBA" id="ARBA00023157"/>
    </source>
</evidence>
<protein>
    <submittedName>
        <fullName evidence="3">Uncharacterized protein</fullName>
    </submittedName>
</protein>
<evidence type="ECO:0000313" key="3">
    <source>
        <dbReference type="EnsemblMetazoa" id="tetur43g00490.1"/>
    </source>
</evidence>
<dbReference type="Gene3D" id="2.40.10.10">
    <property type="entry name" value="Trypsin-like serine proteases"/>
    <property type="match status" value="1"/>
</dbReference>
<keyword evidence="1" id="KW-1015">Disulfide bond</keyword>
<evidence type="ECO:0000256" key="2">
    <source>
        <dbReference type="SAM" id="Phobius"/>
    </source>
</evidence>
<name>T1L582_TETUR</name>
<proteinExistence type="predicted"/>
<dbReference type="HOGENOM" id="CLU_1379743_0_0_1"/>
<accession>T1L582</accession>
<dbReference type="AlphaFoldDB" id="T1L582"/>
<dbReference type="PANTHER" id="PTHR24252">
    <property type="entry name" value="ACROSIN-RELATED"/>
    <property type="match status" value="1"/>
</dbReference>
<keyword evidence="2" id="KW-1133">Transmembrane helix</keyword>
<dbReference type="InterPro" id="IPR009003">
    <property type="entry name" value="Peptidase_S1_PA"/>
</dbReference>
<dbReference type="SUPFAM" id="SSF50494">
    <property type="entry name" value="Trypsin-like serine proteases"/>
    <property type="match status" value="1"/>
</dbReference>
<keyword evidence="4" id="KW-1185">Reference proteome</keyword>
<dbReference type="InterPro" id="IPR043504">
    <property type="entry name" value="Peptidase_S1_PA_chymotrypsin"/>
</dbReference>
<reference evidence="3" key="2">
    <citation type="submission" date="2015-06" db="UniProtKB">
        <authorList>
            <consortium name="EnsemblMetazoa"/>
        </authorList>
    </citation>
    <scope>IDENTIFICATION</scope>
</reference>
<reference evidence="4" key="1">
    <citation type="submission" date="2011-08" db="EMBL/GenBank/DDBJ databases">
        <authorList>
            <person name="Rombauts S."/>
        </authorList>
    </citation>
    <scope>NUCLEOTIDE SEQUENCE</scope>
    <source>
        <strain evidence="4">London</strain>
    </source>
</reference>
<sequence>MKLPDLCSILSHFMVTNFVLTIAMLLKVILAIFSLAANFQSIYGLRLQGRIVGGLESRTTEWPWMISLFEYNVESEREKFKCGDSLIDQFWAITLPIVSIVAPQLQVPDFESSVFQRTKFHHARLCAGYLPGGKDAYDGDSVGSNNDLYELVGLISNTADNQYNSNSKPRFRAMIQSQQLEFKLHRMYHLNDLSRSRL</sequence>
<evidence type="ECO:0000313" key="4">
    <source>
        <dbReference type="Proteomes" id="UP000015104"/>
    </source>
</evidence>
<feature type="transmembrane region" description="Helical" evidence="2">
    <location>
        <begin position="12"/>
        <end position="37"/>
    </location>
</feature>
<dbReference type="EnsemblMetazoa" id="tetur43g00490.1">
    <property type="protein sequence ID" value="tetur43g00490.1"/>
    <property type="gene ID" value="tetur43g00490"/>
</dbReference>
<dbReference type="EMBL" id="CAEY01001223">
    <property type="status" value="NOT_ANNOTATED_CDS"/>
    <property type="molecule type" value="Genomic_DNA"/>
</dbReference>
<dbReference type="PANTHER" id="PTHR24252:SF7">
    <property type="entry name" value="HYALIN"/>
    <property type="match status" value="1"/>
</dbReference>